<keyword evidence="6 16" id="KW-0418">Kinase</keyword>
<accession>A0A1Y2K6Y5</accession>
<evidence type="ECO:0000259" key="15">
    <source>
        <dbReference type="PROSITE" id="PS50110"/>
    </source>
</evidence>
<evidence type="ECO:0000256" key="9">
    <source>
        <dbReference type="ARBA" id="ARBA00064003"/>
    </source>
</evidence>
<dbReference type="SMART" id="SM00387">
    <property type="entry name" value="HATPase_c"/>
    <property type="match status" value="1"/>
</dbReference>
<dbReference type="CDD" id="cd16922">
    <property type="entry name" value="HATPase_EvgS-ArcB-TorS-like"/>
    <property type="match status" value="1"/>
</dbReference>
<evidence type="ECO:0000256" key="2">
    <source>
        <dbReference type="ARBA" id="ARBA00012438"/>
    </source>
</evidence>
<dbReference type="GO" id="GO:0000155">
    <property type="term" value="F:phosphorelay sensor kinase activity"/>
    <property type="evidence" value="ECO:0007669"/>
    <property type="project" value="InterPro"/>
</dbReference>
<dbReference type="SUPFAM" id="SSF55874">
    <property type="entry name" value="ATPase domain of HSP90 chaperone/DNA topoisomerase II/histidine kinase"/>
    <property type="match status" value="1"/>
</dbReference>
<evidence type="ECO:0000256" key="13">
    <source>
        <dbReference type="SAM" id="Phobius"/>
    </source>
</evidence>
<dbReference type="SUPFAM" id="SSF55785">
    <property type="entry name" value="PYP-like sensor domain (PAS domain)"/>
    <property type="match status" value="1"/>
</dbReference>
<dbReference type="SUPFAM" id="SSF47384">
    <property type="entry name" value="Homodimeric domain of signal transducing histidine kinase"/>
    <property type="match status" value="1"/>
</dbReference>
<evidence type="ECO:0000256" key="8">
    <source>
        <dbReference type="ARBA" id="ARBA00023012"/>
    </source>
</evidence>
<comment type="catalytic activity">
    <reaction evidence="1">
        <text>ATP + protein L-histidine = ADP + protein N-phospho-L-histidine.</text>
        <dbReference type="EC" id="2.7.13.3"/>
    </reaction>
</comment>
<dbReference type="Pfam" id="PF02518">
    <property type="entry name" value="HATPase_c"/>
    <property type="match status" value="1"/>
</dbReference>
<dbReference type="SMART" id="SM00388">
    <property type="entry name" value="HisKA"/>
    <property type="match status" value="1"/>
</dbReference>
<evidence type="ECO:0000256" key="10">
    <source>
        <dbReference type="ARBA" id="ARBA00068150"/>
    </source>
</evidence>
<dbReference type="CDD" id="cd17546">
    <property type="entry name" value="REC_hyHK_CKI1_RcsC-like"/>
    <property type="match status" value="1"/>
</dbReference>
<evidence type="ECO:0000256" key="12">
    <source>
        <dbReference type="SAM" id="Coils"/>
    </source>
</evidence>
<dbReference type="PROSITE" id="PS50110">
    <property type="entry name" value="RESPONSE_REGULATORY"/>
    <property type="match status" value="1"/>
</dbReference>
<keyword evidence="3 11" id="KW-0597">Phosphoprotein</keyword>
<evidence type="ECO:0000259" key="14">
    <source>
        <dbReference type="PROSITE" id="PS50109"/>
    </source>
</evidence>
<dbReference type="InterPro" id="IPR000014">
    <property type="entry name" value="PAS"/>
</dbReference>
<dbReference type="CDD" id="cd00082">
    <property type="entry name" value="HisKA"/>
    <property type="match status" value="1"/>
</dbReference>
<dbReference type="FunFam" id="3.30.565.10:FF:000010">
    <property type="entry name" value="Sensor histidine kinase RcsC"/>
    <property type="match status" value="1"/>
</dbReference>
<dbReference type="InterPro" id="IPR036097">
    <property type="entry name" value="HisK_dim/P_sf"/>
</dbReference>
<keyword evidence="17" id="KW-1185">Reference proteome</keyword>
<comment type="subunit">
    <text evidence="9">At low DSF concentrations, interacts with RpfF.</text>
</comment>
<evidence type="ECO:0000256" key="5">
    <source>
        <dbReference type="ARBA" id="ARBA00022741"/>
    </source>
</evidence>
<dbReference type="PRINTS" id="PR00344">
    <property type="entry name" value="BCTRLSENSOR"/>
</dbReference>
<dbReference type="Gene3D" id="3.30.450.20">
    <property type="entry name" value="PAS domain"/>
    <property type="match status" value="1"/>
</dbReference>
<dbReference type="PROSITE" id="PS50109">
    <property type="entry name" value="HIS_KIN"/>
    <property type="match status" value="1"/>
</dbReference>
<dbReference type="Pfam" id="PF04392">
    <property type="entry name" value="ABC_sub_bind"/>
    <property type="match status" value="1"/>
</dbReference>
<dbReference type="InterPro" id="IPR003594">
    <property type="entry name" value="HATPase_dom"/>
</dbReference>
<dbReference type="EC" id="2.7.13.3" evidence="2"/>
<feature type="transmembrane region" description="Helical" evidence="13">
    <location>
        <begin position="311"/>
        <end position="331"/>
    </location>
</feature>
<evidence type="ECO:0000256" key="4">
    <source>
        <dbReference type="ARBA" id="ARBA00022679"/>
    </source>
</evidence>
<evidence type="ECO:0000256" key="7">
    <source>
        <dbReference type="ARBA" id="ARBA00022840"/>
    </source>
</evidence>
<dbReference type="InterPro" id="IPR001789">
    <property type="entry name" value="Sig_transdc_resp-reg_receiver"/>
</dbReference>
<dbReference type="InterPro" id="IPR003661">
    <property type="entry name" value="HisK_dim/P_dom"/>
</dbReference>
<evidence type="ECO:0000256" key="6">
    <source>
        <dbReference type="ARBA" id="ARBA00022777"/>
    </source>
</evidence>
<dbReference type="Pfam" id="PF00072">
    <property type="entry name" value="Response_reg"/>
    <property type="match status" value="1"/>
</dbReference>
<dbReference type="SUPFAM" id="SSF52172">
    <property type="entry name" value="CheY-like"/>
    <property type="match status" value="1"/>
</dbReference>
<comment type="caution">
    <text evidence="16">The sequence shown here is derived from an EMBL/GenBank/DDBJ whole genome shotgun (WGS) entry which is preliminary data.</text>
</comment>
<evidence type="ECO:0000256" key="11">
    <source>
        <dbReference type="PROSITE-ProRule" id="PRU00169"/>
    </source>
</evidence>
<feature type="coiled-coil region" evidence="12">
    <location>
        <begin position="469"/>
        <end position="496"/>
    </location>
</feature>
<dbReference type="STRING" id="1434232.MAIT1_04056"/>
<dbReference type="Gene3D" id="3.30.565.10">
    <property type="entry name" value="Histidine kinase-like ATPase, C-terminal domain"/>
    <property type="match status" value="1"/>
</dbReference>
<feature type="modified residue" description="4-aspartylphosphate" evidence="11">
    <location>
        <position position="796"/>
    </location>
</feature>
<sequence length="877" mass="98125">MNSYHPGYFWSDNITTGIRELLDERSDVELFVEYMDTKRHANPAHMARLAELYIAKYRHLNIDYVITSDDNAFDFFKAYRAQIAPDAPWVFCGLDNVQPTRIAGLENVYGVEENLGVEDTLKLAMRLHPDLKEVFFISDATKSGLSYAEKAHRLEQKYKHKLRFFHLNILSIEELKTALANMPENAVVIYMSFIRDRNGEVLTLKESHTLAATHAALPVYVTWGFRPGLGIVGGAVTSGQTQGERAAKIVEALLNGVNADAIPKLQKAPHVTQLDSQALKRFNISIKNLPKPHQLYNQPHSPMHQFPLQSALVLLIITLLLIAVGFLIVYVRRLSAARNKLLESERYNRMLFEHSPTGLALCRMNGELVDVNPAYGKIIGQSVEEAKSLSYWEITPQEYAEQEAEQLKALERTGQYGPYEKEYLHKSGERIPVSLSGRLVELGGEKFIWSSVEDTSLRRQAETLRLQYQQQLELKVQERTRELVRAKEAAQRADQAKSEFLAVMSHEVRTPINTILGMGELLAESKLNEAQREDLNILRLASENLLSLINNVLDLSKIEAKQLALEEAPTNLQETIEDVIQMFAPQSASKGVALTSRIAPQLTQPVLIDVQRLKQVLINLTGNAIKFTDHGEVTITASTPNPEQLLLEVADSGIGISSDHLDSIFQPFQQCDGSVTRRYGGTGLGLTICRQLLHAMDGSIEARSELGKGSSFLCTLPLRPAPISLAPPSSEPSPSSTRTHALGAPKRILLVDDAPDNLRLAHAFLHSDAYETSEAFNGAEALERFTHERFDLVVMDIQMPVMDGVTATREIRRWEARNRPGQPPTPIIALTAHAMREDAERSQKAGCNMHLTKPVRKARLLEVVEQFLYPQPLAKES</sequence>
<reference evidence="16 17" key="1">
    <citation type="journal article" date="2016" name="BMC Genomics">
        <title>Combined genomic and structural analyses of a cultured magnetotactic bacterium reveals its niche adaptation to a dynamic environment.</title>
        <authorList>
            <person name="Araujo A.C."/>
            <person name="Morillo V."/>
            <person name="Cypriano J."/>
            <person name="Teixeira L.C."/>
            <person name="Leao P."/>
            <person name="Lyra S."/>
            <person name="Almeida L.G."/>
            <person name="Bazylinski D.A."/>
            <person name="Vasconcellos A.T."/>
            <person name="Abreu F."/>
            <person name="Lins U."/>
        </authorList>
    </citation>
    <scope>NUCLEOTIDE SEQUENCE [LARGE SCALE GENOMIC DNA]</scope>
    <source>
        <strain evidence="16 17">IT-1</strain>
    </source>
</reference>
<dbReference type="Gene3D" id="3.40.50.2300">
    <property type="match status" value="3"/>
</dbReference>
<dbReference type="AlphaFoldDB" id="A0A1Y2K6Y5"/>
<keyword evidence="8" id="KW-0902">Two-component regulatory system</keyword>
<organism evidence="16 17">
    <name type="scientific">Magnetofaba australis IT-1</name>
    <dbReference type="NCBI Taxonomy" id="1434232"/>
    <lineage>
        <taxon>Bacteria</taxon>
        <taxon>Pseudomonadati</taxon>
        <taxon>Pseudomonadota</taxon>
        <taxon>Magnetococcia</taxon>
        <taxon>Magnetococcales</taxon>
        <taxon>Magnetococcaceae</taxon>
        <taxon>Magnetofaba</taxon>
    </lineage>
</organism>
<dbReference type="PANTHER" id="PTHR45339">
    <property type="entry name" value="HYBRID SIGNAL TRANSDUCTION HISTIDINE KINASE J"/>
    <property type="match status" value="1"/>
</dbReference>
<protein>
    <recommendedName>
        <fullName evidence="10">Sensory/regulatory protein RpfC</fullName>
        <ecNumber evidence="2">2.7.13.3</ecNumber>
    </recommendedName>
</protein>
<keyword evidence="5" id="KW-0547">Nucleotide-binding</keyword>
<dbReference type="InterPro" id="IPR007487">
    <property type="entry name" value="ABC_transpt-TYRBP-like"/>
</dbReference>
<evidence type="ECO:0000256" key="1">
    <source>
        <dbReference type="ARBA" id="ARBA00000085"/>
    </source>
</evidence>
<dbReference type="SMART" id="SM00448">
    <property type="entry name" value="REC"/>
    <property type="match status" value="1"/>
</dbReference>
<dbReference type="InterPro" id="IPR005467">
    <property type="entry name" value="His_kinase_dom"/>
</dbReference>
<dbReference type="CDD" id="cd00130">
    <property type="entry name" value="PAS"/>
    <property type="match status" value="1"/>
</dbReference>
<gene>
    <name evidence="16" type="ORF">MAIT1_04056</name>
</gene>
<dbReference type="InterPro" id="IPR035965">
    <property type="entry name" value="PAS-like_dom_sf"/>
</dbReference>
<keyword evidence="13" id="KW-0812">Transmembrane</keyword>
<dbReference type="Proteomes" id="UP000194003">
    <property type="component" value="Unassembled WGS sequence"/>
</dbReference>
<feature type="domain" description="Response regulatory" evidence="15">
    <location>
        <begin position="747"/>
        <end position="868"/>
    </location>
</feature>
<dbReference type="Gene3D" id="1.10.287.130">
    <property type="match status" value="1"/>
</dbReference>
<keyword evidence="12" id="KW-0175">Coiled coil</keyword>
<dbReference type="InterPro" id="IPR011006">
    <property type="entry name" value="CheY-like_superfamily"/>
</dbReference>
<dbReference type="PANTHER" id="PTHR45339:SF1">
    <property type="entry name" value="HYBRID SIGNAL TRANSDUCTION HISTIDINE KINASE J"/>
    <property type="match status" value="1"/>
</dbReference>
<dbReference type="InterPro" id="IPR036890">
    <property type="entry name" value="HATPase_C_sf"/>
</dbReference>
<dbReference type="NCBIfam" id="TIGR00229">
    <property type="entry name" value="sensory_box"/>
    <property type="match status" value="1"/>
</dbReference>
<dbReference type="Pfam" id="PF13426">
    <property type="entry name" value="PAS_9"/>
    <property type="match status" value="1"/>
</dbReference>
<evidence type="ECO:0000256" key="3">
    <source>
        <dbReference type="ARBA" id="ARBA00022553"/>
    </source>
</evidence>
<keyword evidence="13" id="KW-0472">Membrane</keyword>
<dbReference type="SMART" id="SM00091">
    <property type="entry name" value="PAS"/>
    <property type="match status" value="1"/>
</dbReference>
<evidence type="ECO:0000313" key="17">
    <source>
        <dbReference type="Proteomes" id="UP000194003"/>
    </source>
</evidence>
<evidence type="ECO:0000313" key="16">
    <source>
        <dbReference type="EMBL" id="OSM04201.1"/>
    </source>
</evidence>
<dbReference type="Pfam" id="PF00512">
    <property type="entry name" value="HisKA"/>
    <property type="match status" value="1"/>
</dbReference>
<proteinExistence type="predicted"/>
<dbReference type="GO" id="GO:0005524">
    <property type="term" value="F:ATP binding"/>
    <property type="evidence" value="ECO:0007669"/>
    <property type="project" value="UniProtKB-KW"/>
</dbReference>
<dbReference type="EMBL" id="LVJN01000019">
    <property type="protein sequence ID" value="OSM04201.1"/>
    <property type="molecule type" value="Genomic_DNA"/>
</dbReference>
<dbReference type="FunFam" id="1.10.287.130:FF:000002">
    <property type="entry name" value="Two-component osmosensing histidine kinase"/>
    <property type="match status" value="1"/>
</dbReference>
<keyword evidence="7" id="KW-0067">ATP-binding</keyword>
<dbReference type="InterPro" id="IPR004358">
    <property type="entry name" value="Sig_transdc_His_kin-like_C"/>
</dbReference>
<feature type="domain" description="Histidine kinase" evidence="14">
    <location>
        <begin position="503"/>
        <end position="720"/>
    </location>
</feature>
<keyword evidence="4" id="KW-0808">Transferase</keyword>
<name>A0A1Y2K6Y5_9PROT</name>
<keyword evidence="13" id="KW-1133">Transmembrane helix</keyword>